<name>A0A1F6B3T6_9BACT</name>
<evidence type="ECO:0000313" key="2">
    <source>
        <dbReference type="Proteomes" id="UP000176450"/>
    </source>
</evidence>
<dbReference type="AlphaFoldDB" id="A0A1F6B3T6"/>
<evidence type="ECO:0000313" key="1">
    <source>
        <dbReference type="EMBL" id="OGG31473.1"/>
    </source>
</evidence>
<dbReference type="EMBL" id="MFJX01000011">
    <property type="protein sequence ID" value="OGG31473.1"/>
    <property type="molecule type" value="Genomic_DNA"/>
</dbReference>
<dbReference type="GO" id="GO:0003735">
    <property type="term" value="F:structural constituent of ribosome"/>
    <property type="evidence" value="ECO:0007669"/>
    <property type="project" value="InterPro"/>
</dbReference>
<protein>
    <recommendedName>
        <fullName evidence="3">50S ribosomal protein L29</fullName>
    </recommendedName>
</protein>
<accession>A0A1F6B3T6</accession>
<dbReference type="GO" id="GO:0005840">
    <property type="term" value="C:ribosome"/>
    <property type="evidence" value="ECO:0007669"/>
    <property type="project" value="InterPro"/>
</dbReference>
<evidence type="ECO:0008006" key="3">
    <source>
        <dbReference type="Google" id="ProtNLM"/>
    </source>
</evidence>
<dbReference type="GO" id="GO:0006412">
    <property type="term" value="P:translation"/>
    <property type="evidence" value="ECO:0007669"/>
    <property type="project" value="InterPro"/>
</dbReference>
<organism evidence="1 2">
    <name type="scientific">Candidatus Gottesmanbacteria bacterium RIFCSPLOWO2_01_FULL_46_9</name>
    <dbReference type="NCBI Taxonomy" id="1798394"/>
    <lineage>
        <taxon>Bacteria</taxon>
        <taxon>Candidatus Gottesmaniibacteriota</taxon>
    </lineage>
</organism>
<gene>
    <name evidence="1" type="ORF">A3A63_03575</name>
</gene>
<dbReference type="Proteomes" id="UP000176450">
    <property type="component" value="Unassembled WGS sequence"/>
</dbReference>
<proteinExistence type="predicted"/>
<dbReference type="SUPFAM" id="SSF46561">
    <property type="entry name" value="Ribosomal protein L29 (L29p)"/>
    <property type="match status" value="1"/>
</dbReference>
<comment type="caution">
    <text evidence="1">The sequence shown here is derived from an EMBL/GenBank/DDBJ whole genome shotgun (WGS) entry which is preliminary data.</text>
</comment>
<dbReference type="InterPro" id="IPR036049">
    <property type="entry name" value="Ribosomal_uL29_sf"/>
</dbReference>
<reference evidence="1 2" key="1">
    <citation type="journal article" date="2016" name="Nat. Commun.">
        <title>Thousands of microbial genomes shed light on interconnected biogeochemical processes in an aquifer system.</title>
        <authorList>
            <person name="Anantharaman K."/>
            <person name="Brown C.T."/>
            <person name="Hug L.A."/>
            <person name="Sharon I."/>
            <person name="Castelle C.J."/>
            <person name="Probst A.J."/>
            <person name="Thomas B.C."/>
            <person name="Singh A."/>
            <person name="Wilkins M.J."/>
            <person name="Karaoz U."/>
            <person name="Brodie E.L."/>
            <person name="Williams K.H."/>
            <person name="Hubbard S.S."/>
            <person name="Banfield J.F."/>
        </authorList>
    </citation>
    <scope>NUCLEOTIDE SEQUENCE [LARGE SCALE GENOMIC DNA]</scope>
</reference>
<dbReference type="Gene3D" id="1.10.287.310">
    <property type="match status" value="1"/>
</dbReference>
<sequence>MKKKDIQRLQMMKSPELVHVIQEAQTKLAEYLLNRYSKQSKNIREGSNLRKKIAVASTILSQKELSHE</sequence>